<protein>
    <submittedName>
        <fullName evidence="2">DUF1990 domain-containing protein</fullName>
    </submittedName>
</protein>
<dbReference type="RefSeq" id="WP_168536238.1">
    <property type="nucleotide sequence ID" value="NZ_JAAWWP010000002.1"/>
</dbReference>
<evidence type="ECO:0000313" key="2">
    <source>
        <dbReference type="EMBL" id="NKI40613.1"/>
    </source>
</evidence>
<sequence length="180" mass="19022">MADPTPAAAPVPLTYPEVGATQHGPLPGGYHHLRVRTPLGLGEAVFEAAAEALLDWRMHRGLGIGITPDAERAVPGAEVAVRIGPVAGRCRVVWALRGPRRAGFAYGTLPGHPERGEEAFLVELAPGGAVLLTVTAFSRPDRWYTRLAGPLVPLFQRAYGRRCGRVLARLAAAGARPSAT</sequence>
<dbReference type="PIRSF" id="PIRSF010260">
    <property type="entry name" value="UCP010260"/>
    <property type="match status" value="1"/>
</dbReference>
<dbReference type="Pfam" id="PF09348">
    <property type="entry name" value="DUF1990"/>
    <property type="match status" value="1"/>
</dbReference>
<dbReference type="PANTHER" id="PTHR34202">
    <property type="entry name" value="UPF0548 PROTEIN"/>
    <property type="match status" value="1"/>
</dbReference>
<evidence type="ECO:0000259" key="1">
    <source>
        <dbReference type="Pfam" id="PF09348"/>
    </source>
</evidence>
<evidence type="ECO:0000313" key="3">
    <source>
        <dbReference type="Proteomes" id="UP000772196"/>
    </source>
</evidence>
<keyword evidence="3" id="KW-1185">Reference proteome</keyword>
<dbReference type="PANTHER" id="PTHR34202:SF1">
    <property type="entry name" value="UPF0548 PROTEIN"/>
    <property type="match status" value="1"/>
</dbReference>
<dbReference type="EMBL" id="JAAWWP010000002">
    <property type="protein sequence ID" value="NKI40613.1"/>
    <property type="molecule type" value="Genomic_DNA"/>
</dbReference>
<gene>
    <name evidence="2" type="ORF">HFV08_04975</name>
</gene>
<dbReference type="InterPro" id="IPR014457">
    <property type="entry name" value="UCP010260"/>
</dbReference>
<accession>A0ABX1GXU3</accession>
<name>A0ABX1GXU3_9ACTN</name>
<reference evidence="2 3" key="1">
    <citation type="submission" date="2020-04" db="EMBL/GenBank/DDBJ databases">
        <title>Phylogenetic Diversity and Antibacterial Activity against Ralstonia solanacearum of Endophytic Actinomycete Isolated from Moss.</title>
        <authorList>
            <person name="Zhuang X."/>
        </authorList>
    </citation>
    <scope>NUCLEOTIDE SEQUENCE [LARGE SCALE GENOMIC DNA]</scope>
    <source>
        <strain evidence="2 3">LD120</strain>
    </source>
</reference>
<comment type="caution">
    <text evidence="2">The sequence shown here is derived from an EMBL/GenBank/DDBJ whole genome shotgun (WGS) entry which is preliminary data.</text>
</comment>
<dbReference type="InterPro" id="IPR018960">
    <property type="entry name" value="DUF1990"/>
</dbReference>
<feature type="domain" description="DUF1990" evidence="1">
    <location>
        <begin position="14"/>
        <end position="165"/>
    </location>
</feature>
<proteinExistence type="predicted"/>
<organism evidence="2 3">
    <name type="scientific">Streptomyces physcomitrii</name>
    <dbReference type="NCBI Taxonomy" id="2724184"/>
    <lineage>
        <taxon>Bacteria</taxon>
        <taxon>Bacillati</taxon>
        <taxon>Actinomycetota</taxon>
        <taxon>Actinomycetes</taxon>
        <taxon>Kitasatosporales</taxon>
        <taxon>Streptomycetaceae</taxon>
        <taxon>Streptomyces</taxon>
    </lineage>
</organism>
<dbReference type="Proteomes" id="UP000772196">
    <property type="component" value="Unassembled WGS sequence"/>
</dbReference>